<organism evidence="3 4">
    <name type="scientific">Roseococcus suduntuyensis</name>
    <dbReference type="NCBI Taxonomy" id="455361"/>
    <lineage>
        <taxon>Bacteria</taxon>
        <taxon>Pseudomonadati</taxon>
        <taxon>Pseudomonadota</taxon>
        <taxon>Alphaproteobacteria</taxon>
        <taxon>Acetobacterales</taxon>
        <taxon>Roseomonadaceae</taxon>
        <taxon>Roseococcus</taxon>
    </lineage>
</organism>
<keyword evidence="1" id="KW-0378">Hydrolase</keyword>
<dbReference type="Proteomes" id="UP000553193">
    <property type="component" value="Unassembled WGS sequence"/>
</dbReference>
<dbReference type="EMBL" id="JACIDJ010000007">
    <property type="protein sequence ID" value="MBB3899890.1"/>
    <property type="molecule type" value="Genomic_DNA"/>
</dbReference>
<evidence type="ECO:0000256" key="1">
    <source>
        <dbReference type="ARBA" id="ARBA00022801"/>
    </source>
</evidence>
<gene>
    <name evidence="3" type="ORF">GGQ83_003357</name>
</gene>
<evidence type="ECO:0000313" key="3">
    <source>
        <dbReference type="EMBL" id="MBB3899890.1"/>
    </source>
</evidence>
<evidence type="ECO:0000313" key="4">
    <source>
        <dbReference type="Proteomes" id="UP000553193"/>
    </source>
</evidence>
<keyword evidence="4" id="KW-1185">Reference proteome</keyword>
<protein>
    <submittedName>
        <fullName evidence="3">Protein-tyrosine phosphatase</fullName>
    </submittedName>
</protein>
<evidence type="ECO:0000259" key="2">
    <source>
        <dbReference type="Pfam" id="PF22784"/>
    </source>
</evidence>
<dbReference type="Gene3D" id="3.90.190.10">
    <property type="entry name" value="Protein tyrosine phosphatase superfamily"/>
    <property type="match status" value="1"/>
</dbReference>
<dbReference type="RefSeq" id="WP_184386108.1">
    <property type="nucleotide sequence ID" value="NZ_JACIDJ010000007.1"/>
</dbReference>
<dbReference type="InterPro" id="IPR029021">
    <property type="entry name" value="Prot-tyrosine_phosphatase-like"/>
</dbReference>
<name>A0A840AHC7_9PROT</name>
<reference evidence="3 4" key="1">
    <citation type="submission" date="2020-08" db="EMBL/GenBank/DDBJ databases">
        <title>Genomic Encyclopedia of Type Strains, Phase IV (KMG-IV): sequencing the most valuable type-strain genomes for metagenomic binning, comparative biology and taxonomic classification.</title>
        <authorList>
            <person name="Goeker M."/>
        </authorList>
    </citation>
    <scope>NUCLEOTIDE SEQUENCE [LARGE SCALE GENOMIC DNA]</scope>
    <source>
        <strain evidence="3 4">DSM 19979</strain>
    </source>
</reference>
<comment type="caution">
    <text evidence="3">The sequence shown here is derived from an EMBL/GenBank/DDBJ whole genome shotgun (WGS) entry which is preliminary data.</text>
</comment>
<sequence>MKLLGARLAAGPFTALPEGAFGLCLDPHAPNRDAAALTLDIVDFGLPDPAALRATLDALKAAMAAEPERLFYLGCKAGLGRTGTVLACLAAECAVEEDPVEWVRARHDARAVETPAQEEFARGWAARPRA</sequence>
<dbReference type="InterPro" id="IPR057023">
    <property type="entry name" value="PTP-SAK"/>
</dbReference>
<feature type="domain" description="Swiss Army Knife protein DSP-PTPase phosphatase" evidence="2">
    <location>
        <begin position="35"/>
        <end position="110"/>
    </location>
</feature>
<proteinExistence type="predicted"/>
<dbReference type="GO" id="GO:0016791">
    <property type="term" value="F:phosphatase activity"/>
    <property type="evidence" value="ECO:0007669"/>
    <property type="project" value="UniProtKB-ARBA"/>
</dbReference>
<dbReference type="SUPFAM" id="SSF52799">
    <property type="entry name" value="(Phosphotyrosine protein) phosphatases II"/>
    <property type="match status" value="1"/>
</dbReference>
<dbReference type="AlphaFoldDB" id="A0A840AHC7"/>
<accession>A0A840AHC7</accession>
<dbReference type="Pfam" id="PF22784">
    <property type="entry name" value="PTP-SAK"/>
    <property type="match status" value="1"/>
</dbReference>